<feature type="transmembrane region" description="Helical" evidence="1">
    <location>
        <begin position="91"/>
        <end position="109"/>
    </location>
</feature>
<feature type="transmembrane region" description="Helical" evidence="1">
    <location>
        <begin position="562"/>
        <end position="582"/>
    </location>
</feature>
<proteinExistence type="predicted"/>
<dbReference type="Proteomes" id="UP000515563">
    <property type="component" value="Chromosome"/>
</dbReference>
<feature type="transmembrane region" description="Helical" evidence="1">
    <location>
        <begin position="306"/>
        <end position="326"/>
    </location>
</feature>
<keyword evidence="1" id="KW-0812">Transmembrane</keyword>
<keyword evidence="3" id="KW-1185">Reference proteome</keyword>
<feature type="transmembrane region" description="Helical" evidence="1">
    <location>
        <begin position="7"/>
        <end position="26"/>
    </location>
</feature>
<feature type="transmembrane region" description="Helical" evidence="1">
    <location>
        <begin position="445"/>
        <end position="464"/>
    </location>
</feature>
<feature type="transmembrane region" description="Helical" evidence="1">
    <location>
        <begin position="532"/>
        <end position="555"/>
    </location>
</feature>
<dbReference type="AlphaFoldDB" id="A0A7G6X231"/>
<feature type="transmembrane region" description="Helical" evidence="1">
    <location>
        <begin position="279"/>
        <end position="299"/>
    </location>
</feature>
<reference evidence="2 3" key="2">
    <citation type="journal article" date="2020" name="Microbiol. Resour. Announc.">
        <title>Antarctic desert soil bacteria exhibit high novel natural product potential, evaluated through long-read genome sequencing and comparative genomics.</title>
        <authorList>
            <person name="Benaud N."/>
            <person name="Edwards R.J."/>
            <person name="Amos T.G."/>
            <person name="D'Agostino P.M."/>
            <person name="Gutierrez-Chavez C."/>
            <person name="Montgomery K."/>
            <person name="Nicetic I."/>
            <person name="Ferrari B.C."/>
        </authorList>
    </citation>
    <scope>NUCLEOTIDE SEQUENCE [LARGE SCALE GENOMIC DNA]</scope>
    <source>
        <strain evidence="2 3">SPB151</strain>
    </source>
</reference>
<evidence type="ECO:0008006" key="4">
    <source>
        <dbReference type="Google" id="ProtNLM"/>
    </source>
</evidence>
<feature type="transmembrane region" description="Helical" evidence="1">
    <location>
        <begin position="494"/>
        <end position="512"/>
    </location>
</feature>
<name>A0A7G6X231_9ACTN</name>
<dbReference type="KEGG" id="kqi:F1D05_23280"/>
<dbReference type="EMBL" id="CP043661">
    <property type="protein sequence ID" value="QNE20296.1"/>
    <property type="molecule type" value="Genomic_DNA"/>
</dbReference>
<keyword evidence="1" id="KW-0472">Membrane</keyword>
<organism evidence="2 3">
    <name type="scientific">Kribbella qitaiheensis</name>
    <dbReference type="NCBI Taxonomy" id="1544730"/>
    <lineage>
        <taxon>Bacteria</taxon>
        <taxon>Bacillati</taxon>
        <taxon>Actinomycetota</taxon>
        <taxon>Actinomycetes</taxon>
        <taxon>Propionibacteriales</taxon>
        <taxon>Kribbellaceae</taxon>
        <taxon>Kribbella</taxon>
    </lineage>
</organism>
<evidence type="ECO:0000313" key="2">
    <source>
        <dbReference type="EMBL" id="QNE20296.1"/>
    </source>
</evidence>
<feature type="transmembrane region" description="Helical" evidence="1">
    <location>
        <begin position="355"/>
        <end position="376"/>
    </location>
</feature>
<feature type="transmembrane region" description="Helical" evidence="1">
    <location>
        <begin position="412"/>
        <end position="433"/>
    </location>
</feature>
<feature type="transmembrane region" description="Helical" evidence="1">
    <location>
        <begin position="332"/>
        <end position="348"/>
    </location>
</feature>
<gene>
    <name evidence="2" type="ORF">F1D05_23280</name>
</gene>
<feature type="transmembrane region" description="Helical" evidence="1">
    <location>
        <begin position="214"/>
        <end position="234"/>
    </location>
</feature>
<feature type="transmembrane region" description="Helical" evidence="1">
    <location>
        <begin position="239"/>
        <end position="259"/>
    </location>
</feature>
<sequence>MNKGGRAAVVVALLSVPVLPLGWFIGLRAQGAWIPAAYLAYLLIVIAVPGTLLWRRLTGGSGWFAADAVLGTTFGLACEALVYPLGRWLDIPMLALVLPALALGMVLALPRREETDRPTPWWAITGVMVSVGVVSAWFIRVGSRLIALDGPAALKPNSDSPFQLSLAAELTHHFPPQVPYVAGEPLAYHWMVYNHLASAHWITGIELDVLTQRVVPFAFMLLTAMAAAAVGMVLTGRAVAAPIAAALTVMAGDLSPWPWTTTNTLYNDGPLSLGQMISPTQAFSTVLMLPLIAVTALILHRKPRQSWGRLAGLFLVAAVLIAVLSISKATALPVYAAGLPAAWIYLSVRARRLNLRALVLAVLVVVGYGFNFLVILSADSQGMVIKPAGTFRSMLQGMYTGIAPDVRPGPSVLVIVSAAVIIGWLMPVVGALLIRPRVPRDPMAVLLVFGFVLAIVAASILYHFSQSQVFFARSAFIYGVLIATWGLSSLDRRVYFAVAPALALGVAAIYYGRSRSHGLIRDCRDTSCLDRIFAEPLVVALIVVAVGIVVLGLIFRGSRRRWAAIAVAALLGLTVSPTIVSLQKFATPGGSTYESIAPGGIEAARFIRRQSGPDDLIATNIHCHRPPATAETGGLSVKDAERCHSASFWIPGYAERRVLVEGWAYTAKANNHAYNSNDALYSPFWDQEKLRANDAVFTAPTRENVETLRTKYGVRWLFADERINPIPAELSLLAQLRFQSGTVRVYQLYPLPPASTPSPSGTPSTTPG</sequence>
<evidence type="ECO:0000256" key="1">
    <source>
        <dbReference type="SAM" id="Phobius"/>
    </source>
</evidence>
<reference evidence="3" key="1">
    <citation type="submission" date="2019-09" db="EMBL/GenBank/DDBJ databases">
        <title>Antimicrobial potential of Antarctic Bacteria.</title>
        <authorList>
            <person name="Benaud N."/>
            <person name="Edwards R.J."/>
            <person name="Ferrari B.C."/>
        </authorList>
    </citation>
    <scope>NUCLEOTIDE SEQUENCE [LARGE SCALE GENOMIC DNA]</scope>
    <source>
        <strain evidence="3">SPB151</strain>
    </source>
</reference>
<feature type="transmembrane region" description="Helical" evidence="1">
    <location>
        <begin position="32"/>
        <end position="52"/>
    </location>
</feature>
<feature type="transmembrane region" description="Helical" evidence="1">
    <location>
        <begin position="470"/>
        <end position="487"/>
    </location>
</feature>
<keyword evidence="1" id="KW-1133">Transmembrane helix</keyword>
<accession>A0A7G6X231</accession>
<evidence type="ECO:0000313" key="3">
    <source>
        <dbReference type="Proteomes" id="UP000515563"/>
    </source>
</evidence>
<dbReference type="RefSeq" id="WP_185442426.1">
    <property type="nucleotide sequence ID" value="NZ_CP043661.1"/>
</dbReference>
<feature type="transmembrane region" description="Helical" evidence="1">
    <location>
        <begin position="121"/>
        <end position="139"/>
    </location>
</feature>
<protein>
    <recommendedName>
        <fullName evidence="4">YfhO family protein</fullName>
    </recommendedName>
</protein>
<feature type="transmembrane region" description="Helical" evidence="1">
    <location>
        <begin position="64"/>
        <end position="85"/>
    </location>
</feature>